<evidence type="ECO:0000256" key="3">
    <source>
        <dbReference type="SAM" id="Phobius"/>
    </source>
</evidence>
<dbReference type="EMBL" id="VYTZ01000008">
    <property type="protein sequence ID" value="KAA9376327.1"/>
    <property type="molecule type" value="Genomic_DNA"/>
</dbReference>
<feature type="transmembrane region" description="Helical" evidence="3">
    <location>
        <begin position="115"/>
        <end position="136"/>
    </location>
</feature>
<evidence type="ECO:0000259" key="4">
    <source>
        <dbReference type="Pfam" id="PF18915"/>
    </source>
</evidence>
<feature type="coiled-coil region" evidence="1">
    <location>
        <begin position="153"/>
        <end position="180"/>
    </location>
</feature>
<keyword evidence="3" id="KW-0812">Transmembrane</keyword>
<dbReference type="AlphaFoldDB" id="A0A5J5K095"/>
<organism evidence="5 6">
    <name type="scientific">Microbispora cellulosiformans</name>
    <dbReference type="NCBI Taxonomy" id="2614688"/>
    <lineage>
        <taxon>Bacteria</taxon>
        <taxon>Bacillati</taxon>
        <taxon>Actinomycetota</taxon>
        <taxon>Actinomycetes</taxon>
        <taxon>Streptosporangiales</taxon>
        <taxon>Streptosporangiaceae</taxon>
        <taxon>Microbispora</taxon>
    </lineage>
</organism>
<comment type="caution">
    <text evidence="5">The sequence shown here is derived from an EMBL/GenBank/DDBJ whole genome shotgun (WGS) entry which is preliminary data.</text>
</comment>
<dbReference type="Proteomes" id="UP000327011">
    <property type="component" value="Unassembled WGS sequence"/>
</dbReference>
<protein>
    <recommendedName>
        <fullName evidence="4">DUF5667 domain-containing protein</fullName>
    </recommendedName>
</protein>
<feature type="compositionally biased region" description="Low complexity" evidence="2">
    <location>
        <begin position="88"/>
        <end position="97"/>
    </location>
</feature>
<dbReference type="Pfam" id="PF18915">
    <property type="entry name" value="DUF5667"/>
    <property type="match status" value="1"/>
</dbReference>
<dbReference type="RefSeq" id="WP_150935780.1">
    <property type="nucleotide sequence ID" value="NZ_VYTZ01000008.1"/>
</dbReference>
<feature type="region of interest" description="Disordered" evidence="2">
    <location>
        <begin position="83"/>
        <end position="103"/>
    </location>
</feature>
<evidence type="ECO:0000313" key="6">
    <source>
        <dbReference type="Proteomes" id="UP000327011"/>
    </source>
</evidence>
<dbReference type="InterPro" id="IPR043725">
    <property type="entry name" value="DUF5667"/>
</dbReference>
<name>A0A5J5K095_9ACTN</name>
<keyword evidence="3" id="KW-0472">Membrane</keyword>
<keyword evidence="1" id="KW-0175">Coiled coil</keyword>
<proteinExistence type="predicted"/>
<keyword evidence="3" id="KW-1133">Transmembrane helix</keyword>
<sequence>MSQVGSSQDGRSGRDTVADVERGMAGTVMGWWRPWRRKGGRTAARTRRIAARMTALRSLVNGGPSPDFRESLRADLMRAHAAERAAGRHAAPPAAHAGSRRARPRRSLLVRVRPVLVFGAALAGMFATGVHTYHAVPGQVLYPLKRVAESTVLVLAYDERDRAEREMAAARLRAAEAASLIGQAAPDRRRLIAQTLDDMETKTRAALTRVAQRDRADGEARRFARQQRRVVEPLLPKLDGENRDKAAQYLHYIDAFTASGR</sequence>
<accession>A0A5J5K095</accession>
<gene>
    <name evidence="5" type="ORF">F5972_23145</name>
</gene>
<evidence type="ECO:0000256" key="1">
    <source>
        <dbReference type="SAM" id="Coils"/>
    </source>
</evidence>
<feature type="domain" description="DUF5667" evidence="4">
    <location>
        <begin position="135"/>
        <end position="235"/>
    </location>
</feature>
<reference evidence="5 6" key="1">
    <citation type="submission" date="2019-09" db="EMBL/GenBank/DDBJ databases">
        <title>Screening of Novel Bioactive Compounds from Soil-Associated.</title>
        <authorList>
            <person name="Gong X."/>
        </authorList>
    </citation>
    <scope>NUCLEOTIDE SEQUENCE [LARGE SCALE GENOMIC DNA]</scope>
    <source>
        <strain evidence="5 6">Gxj-6</strain>
    </source>
</reference>
<evidence type="ECO:0000313" key="5">
    <source>
        <dbReference type="EMBL" id="KAA9376327.1"/>
    </source>
</evidence>
<evidence type="ECO:0000256" key="2">
    <source>
        <dbReference type="SAM" id="MobiDB-lite"/>
    </source>
</evidence>
<keyword evidence="6" id="KW-1185">Reference proteome</keyword>